<dbReference type="AlphaFoldDB" id="A0AAW4DRP5"/>
<reference evidence="1" key="1">
    <citation type="submission" date="2020-07" db="EMBL/GenBank/DDBJ databases">
        <title>Comparative genomics analyses of Lactobacillus crispatus isolated from different ecological niches.</title>
        <authorList>
            <person name="Mancino W."/>
            <person name="Mancabelli L."/>
            <person name="Lugli G.A."/>
            <person name="Milani C."/>
            <person name="Viappiani A."/>
            <person name="Anzalone R."/>
            <person name="Longhi G."/>
            <person name="Ventura M."/>
            <person name="Turroni F."/>
        </authorList>
    </citation>
    <scope>NUCLEOTIDE SEQUENCE</scope>
    <source>
        <strain evidence="1">LB65</strain>
    </source>
</reference>
<dbReference type="RefSeq" id="WP_232792129.1">
    <property type="nucleotide sequence ID" value="NZ_JACCPP010000022.1"/>
</dbReference>
<name>A0AAW4DRP5_9LACO</name>
<evidence type="ECO:0000313" key="1">
    <source>
        <dbReference type="EMBL" id="MBI1708254.1"/>
    </source>
</evidence>
<evidence type="ECO:0008006" key="3">
    <source>
        <dbReference type="Google" id="ProtNLM"/>
    </source>
</evidence>
<gene>
    <name evidence="1" type="ORF">HYQ56_1238</name>
</gene>
<dbReference type="EMBL" id="JACCPP010000022">
    <property type="protein sequence ID" value="MBI1708254.1"/>
    <property type="molecule type" value="Genomic_DNA"/>
</dbReference>
<evidence type="ECO:0000313" key="2">
    <source>
        <dbReference type="Proteomes" id="UP001194414"/>
    </source>
</evidence>
<proteinExistence type="predicted"/>
<protein>
    <recommendedName>
        <fullName evidence="3">DUF960 domain-containing protein</fullName>
    </recommendedName>
</protein>
<sequence length="113" mass="13260">MKFKVFDTSLEGRGHAIGSFTLEDLMNDWLSKHKNVDIKSVHMQECLNGQLIVLVMYEEKRNRHLQQKKFNLSEGEDPNEFMKNHDVVNVSTLRDEGWDELTTVVTYEDEEND</sequence>
<dbReference type="Proteomes" id="UP001194414">
    <property type="component" value="Unassembled WGS sequence"/>
</dbReference>
<comment type="caution">
    <text evidence="1">The sequence shown here is derived from an EMBL/GenBank/DDBJ whole genome shotgun (WGS) entry which is preliminary data.</text>
</comment>
<organism evidence="1 2">
    <name type="scientific">Lactobacillus crispatus</name>
    <dbReference type="NCBI Taxonomy" id="47770"/>
    <lineage>
        <taxon>Bacteria</taxon>
        <taxon>Bacillati</taxon>
        <taxon>Bacillota</taxon>
        <taxon>Bacilli</taxon>
        <taxon>Lactobacillales</taxon>
        <taxon>Lactobacillaceae</taxon>
        <taxon>Lactobacillus</taxon>
    </lineage>
</organism>
<accession>A0AAW4DRP5</accession>